<keyword evidence="3" id="KW-0597">Phosphoprotein</keyword>
<dbReference type="CDD" id="cd00130">
    <property type="entry name" value="PAS"/>
    <property type="match status" value="2"/>
</dbReference>
<evidence type="ECO:0000256" key="12">
    <source>
        <dbReference type="SAM" id="Phobius"/>
    </source>
</evidence>
<dbReference type="PANTHER" id="PTHR41523:SF8">
    <property type="entry name" value="ETHYLENE RESPONSE SENSOR PROTEIN"/>
    <property type="match status" value="1"/>
</dbReference>
<dbReference type="Pfam" id="PF08447">
    <property type="entry name" value="PAS_3"/>
    <property type="match status" value="1"/>
</dbReference>
<dbReference type="PROSITE" id="PS50113">
    <property type="entry name" value="PAC"/>
    <property type="match status" value="2"/>
</dbReference>
<feature type="domain" description="PAC" evidence="13">
    <location>
        <begin position="183"/>
        <end position="235"/>
    </location>
</feature>
<dbReference type="EMBL" id="JBHPON010000001">
    <property type="protein sequence ID" value="MFC6035694.1"/>
    <property type="molecule type" value="Genomic_DNA"/>
</dbReference>
<dbReference type="InterPro" id="IPR036890">
    <property type="entry name" value="HATPase_C_sf"/>
</dbReference>
<evidence type="ECO:0000256" key="1">
    <source>
        <dbReference type="ARBA" id="ARBA00000085"/>
    </source>
</evidence>
<evidence type="ECO:0000256" key="5">
    <source>
        <dbReference type="ARBA" id="ARBA00022643"/>
    </source>
</evidence>
<keyword evidence="15" id="KW-1185">Reference proteome</keyword>
<reference evidence="14 15" key="1">
    <citation type="submission" date="2024-09" db="EMBL/GenBank/DDBJ databases">
        <authorList>
            <person name="Zhang Z.-H."/>
        </authorList>
    </citation>
    <scope>NUCLEOTIDE SEQUENCE [LARGE SCALE GENOMIC DNA]</scope>
    <source>
        <strain evidence="14 15">HHTR114</strain>
    </source>
</reference>
<evidence type="ECO:0000256" key="9">
    <source>
        <dbReference type="ARBA" id="ARBA00022777"/>
    </source>
</evidence>
<evidence type="ECO:0000256" key="11">
    <source>
        <dbReference type="ARBA" id="ARBA00023026"/>
    </source>
</evidence>
<organism evidence="14 15">
    <name type="scientific">Hyphococcus aureus</name>
    <dbReference type="NCBI Taxonomy" id="2666033"/>
    <lineage>
        <taxon>Bacteria</taxon>
        <taxon>Pseudomonadati</taxon>
        <taxon>Pseudomonadota</taxon>
        <taxon>Alphaproteobacteria</taxon>
        <taxon>Parvularculales</taxon>
        <taxon>Parvularculaceae</taxon>
        <taxon>Hyphococcus</taxon>
    </lineage>
</organism>
<accession>A0ABW1KUQ8</accession>
<protein>
    <recommendedName>
        <fullName evidence="2">histidine kinase</fullName>
        <ecNumber evidence="2">2.7.13.3</ecNumber>
    </recommendedName>
</protein>
<dbReference type="PANTHER" id="PTHR41523">
    <property type="entry name" value="TWO-COMPONENT SYSTEM SENSOR PROTEIN"/>
    <property type="match status" value="1"/>
</dbReference>
<dbReference type="InterPro" id="IPR000014">
    <property type="entry name" value="PAS"/>
</dbReference>
<keyword evidence="12" id="KW-0812">Transmembrane</keyword>
<feature type="transmembrane region" description="Helical" evidence="12">
    <location>
        <begin position="31"/>
        <end position="48"/>
    </location>
</feature>
<evidence type="ECO:0000313" key="14">
    <source>
        <dbReference type="EMBL" id="MFC6035694.1"/>
    </source>
</evidence>
<proteinExistence type="predicted"/>
<feature type="domain" description="PAC" evidence="13">
    <location>
        <begin position="305"/>
        <end position="357"/>
    </location>
</feature>
<dbReference type="InterPro" id="IPR013656">
    <property type="entry name" value="PAS_4"/>
</dbReference>
<evidence type="ECO:0000256" key="4">
    <source>
        <dbReference type="ARBA" id="ARBA00022630"/>
    </source>
</evidence>
<dbReference type="SUPFAM" id="SSF55785">
    <property type="entry name" value="PYP-like sensor domain (PAS domain)"/>
    <property type="match status" value="2"/>
</dbReference>
<gene>
    <name evidence="14" type="ORF">ACFMB1_09085</name>
</gene>
<dbReference type="RefSeq" id="WP_379878810.1">
    <property type="nucleotide sequence ID" value="NZ_JBHPON010000001.1"/>
</dbReference>
<dbReference type="Pfam" id="PF08448">
    <property type="entry name" value="PAS_4"/>
    <property type="match status" value="1"/>
</dbReference>
<dbReference type="InterPro" id="IPR011102">
    <property type="entry name" value="Sig_transdc_His_kinase_HWE"/>
</dbReference>
<keyword evidence="9" id="KW-0418">Kinase</keyword>
<keyword evidence="10" id="KW-0067">ATP-binding</keyword>
<keyword evidence="5" id="KW-0288">FMN</keyword>
<evidence type="ECO:0000313" key="15">
    <source>
        <dbReference type="Proteomes" id="UP001596116"/>
    </source>
</evidence>
<evidence type="ECO:0000256" key="6">
    <source>
        <dbReference type="ARBA" id="ARBA00022679"/>
    </source>
</evidence>
<keyword evidence="12" id="KW-0472">Membrane</keyword>
<keyword evidence="8" id="KW-0547">Nucleotide-binding</keyword>
<dbReference type="Gene3D" id="3.30.450.20">
    <property type="entry name" value="PAS domain"/>
    <property type="match status" value="2"/>
</dbReference>
<keyword evidence="12" id="KW-1133">Transmembrane helix</keyword>
<evidence type="ECO:0000256" key="3">
    <source>
        <dbReference type="ARBA" id="ARBA00022553"/>
    </source>
</evidence>
<dbReference type="EC" id="2.7.13.3" evidence="2"/>
<feature type="transmembrane region" description="Helical" evidence="12">
    <location>
        <begin position="78"/>
        <end position="99"/>
    </location>
</feature>
<keyword evidence="7" id="KW-0677">Repeat</keyword>
<dbReference type="Pfam" id="PF07536">
    <property type="entry name" value="HWE_HK"/>
    <property type="match status" value="1"/>
</dbReference>
<comment type="caution">
    <text evidence="14">The sequence shown here is derived from an EMBL/GenBank/DDBJ whole genome shotgun (WGS) entry which is preliminary data.</text>
</comment>
<dbReference type="InterPro" id="IPR000700">
    <property type="entry name" value="PAS-assoc_C"/>
</dbReference>
<evidence type="ECO:0000256" key="7">
    <source>
        <dbReference type="ARBA" id="ARBA00022737"/>
    </source>
</evidence>
<evidence type="ECO:0000256" key="10">
    <source>
        <dbReference type="ARBA" id="ARBA00022840"/>
    </source>
</evidence>
<dbReference type="Proteomes" id="UP001596116">
    <property type="component" value="Unassembled WGS sequence"/>
</dbReference>
<dbReference type="Gene3D" id="3.30.565.10">
    <property type="entry name" value="Histidine kinase-like ATPase, C-terminal domain"/>
    <property type="match status" value="1"/>
</dbReference>
<keyword evidence="6" id="KW-0808">Transferase</keyword>
<keyword evidence="4" id="KW-0285">Flavoprotein</keyword>
<dbReference type="InterPro" id="IPR035965">
    <property type="entry name" value="PAS-like_dom_sf"/>
</dbReference>
<name>A0ABW1KUQ8_9PROT</name>
<sequence>MQTRRLGRLWLAASFVLMALAVLVPNSTYPLLTLVSLLGATAAGYLALMRRTVLWLALIALVAACVVWAGPGELTTNGIQWLSAALVLIIATAAVIYYVRVLEERLFEASWQAEISSEAADLGVFRWEFETNRLHASPKLRELLLLPTEGAVYADDVFRKIHEDDLDQVRRAIEGARSSSGPFRSEFRVGDGEGRFRWISGRGRVIVDPRSGALSLAGVNYDITDLKERESLVSKLIDGIGAVFSIMTPDGEILDLNEYGETVSGKTEEEWKGKEFWELQMWGRSEDTRATVQHLIERAGEEGQVTGEAPFWDEEGDKGWALITVTPILSDFGEPLHLCLCAVDISKRKAAEESNDLLVHELNHRIKNLFSVTNALISLSARYAVTVDEFADATRRRLFALHEAHNIGAGDLKKRSADLREILEVTLRPWRMKPQRIFINGESKIFDAGAATAWALIAHELASNAAKYGCLRDAGGKLTIDWRENDEEFVFQWREENNTPMTESGDEAEGFGKNIIHRLVDGFLSGEIERDITEEGASVSIRMPKAA</sequence>
<evidence type="ECO:0000259" key="13">
    <source>
        <dbReference type="PROSITE" id="PS50113"/>
    </source>
</evidence>
<feature type="transmembrane region" description="Helical" evidence="12">
    <location>
        <begin position="53"/>
        <end position="72"/>
    </location>
</feature>
<dbReference type="InterPro" id="IPR013655">
    <property type="entry name" value="PAS_fold_3"/>
</dbReference>
<keyword evidence="11" id="KW-0843">Virulence</keyword>
<dbReference type="Gene3D" id="2.10.70.100">
    <property type="match status" value="1"/>
</dbReference>
<evidence type="ECO:0000256" key="2">
    <source>
        <dbReference type="ARBA" id="ARBA00012438"/>
    </source>
</evidence>
<comment type="catalytic activity">
    <reaction evidence="1">
        <text>ATP + protein L-histidine = ADP + protein N-phospho-L-histidine.</text>
        <dbReference type="EC" id="2.7.13.3"/>
    </reaction>
</comment>
<evidence type="ECO:0000256" key="8">
    <source>
        <dbReference type="ARBA" id="ARBA00022741"/>
    </source>
</evidence>
<dbReference type="NCBIfam" id="TIGR00229">
    <property type="entry name" value="sensory_box"/>
    <property type="match status" value="1"/>
</dbReference>
<dbReference type="SMART" id="SM00911">
    <property type="entry name" value="HWE_HK"/>
    <property type="match status" value="1"/>
</dbReference>